<proteinExistence type="predicted"/>
<reference evidence="1 2" key="1">
    <citation type="submission" date="2016-10" db="EMBL/GenBank/DDBJ databases">
        <authorList>
            <person name="de Groot N.N."/>
        </authorList>
    </citation>
    <scope>NUCLEOTIDE SEQUENCE [LARGE SCALE GENOMIC DNA]</scope>
    <source>
        <strain evidence="1 2">S3b</strain>
    </source>
</reference>
<dbReference type="PANTHER" id="PTHR35271:SF1">
    <property type="entry name" value="ABC TRANSPORTER, SUBSTRATE-BINDING LIPOPROTEIN"/>
    <property type="match status" value="1"/>
</dbReference>
<dbReference type="Proteomes" id="UP000182429">
    <property type="component" value="Unassembled WGS sequence"/>
</dbReference>
<sequence>MQQKSCFGSARYRTWFFEPSKAELVKVMQLEVVTRGFALLGESFLFLRKRGMEMKKVLSILLVLGLVLTGCNSSSKKDKKDVKIAVLQYMPHAALDAAYKGFKDKLVKEGYSAKNITLKNAQGEISNCETIAEQMVNESPDLIYAIATPAAQTIAKKTKDIPVVVSAVTDPETSKLVKSNKKPGNNVTGTSDLTPVKDQIKLLKSLLPNAKEVAVLYTGSESNSEIQAKIAVKEAKANGLNVVEKTVSDSNDIDAVARSIKSDVVYIPTDNLLAANVPTVTQALNENNIPLICGEEAMVKNGGLATYGIDYYKLGQKSGEMAIKILKGATPATMPIEYLDSKDCELTINKTQVSRFKVSVPADLEKKANYVTTNKQ</sequence>
<dbReference type="Gene3D" id="3.40.50.2300">
    <property type="match status" value="2"/>
</dbReference>
<dbReference type="Pfam" id="PF04392">
    <property type="entry name" value="ABC_sub_bind"/>
    <property type="match status" value="1"/>
</dbReference>
<gene>
    <name evidence="1" type="ORF">SAMN04487759_10761</name>
</gene>
<evidence type="ECO:0000313" key="2">
    <source>
        <dbReference type="Proteomes" id="UP000182429"/>
    </source>
</evidence>
<dbReference type="CDD" id="cd06325">
    <property type="entry name" value="PBP1_ABC_unchar_transporter"/>
    <property type="match status" value="1"/>
</dbReference>
<protein>
    <submittedName>
        <fullName evidence="1">Putative ABC transport system substrate-binding protein</fullName>
    </submittedName>
</protein>
<dbReference type="SUPFAM" id="SSF53822">
    <property type="entry name" value="Periplasmic binding protein-like I"/>
    <property type="match status" value="1"/>
</dbReference>
<accession>A0A1H2RVZ8</accession>
<dbReference type="PANTHER" id="PTHR35271">
    <property type="entry name" value="ABC TRANSPORTER, SUBSTRATE-BINDING LIPOPROTEIN-RELATED"/>
    <property type="match status" value="1"/>
</dbReference>
<name>A0A1H2RVZ8_9FIRM</name>
<dbReference type="STRING" id="1630.SAMN05216514_11336"/>
<dbReference type="AlphaFoldDB" id="A0A1H2RVZ8"/>
<evidence type="ECO:0000313" key="1">
    <source>
        <dbReference type="EMBL" id="SDW23646.1"/>
    </source>
</evidence>
<organism evidence="1 2">
    <name type="scientific">Kandleria vitulina</name>
    <dbReference type="NCBI Taxonomy" id="1630"/>
    <lineage>
        <taxon>Bacteria</taxon>
        <taxon>Bacillati</taxon>
        <taxon>Bacillota</taxon>
        <taxon>Erysipelotrichia</taxon>
        <taxon>Erysipelotrichales</taxon>
        <taxon>Coprobacillaceae</taxon>
        <taxon>Kandleria</taxon>
    </lineage>
</organism>
<dbReference type="InterPro" id="IPR028082">
    <property type="entry name" value="Peripla_BP_I"/>
</dbReference>
<dbReference type="InterPro" id="IPR007487">
    <property type="entry name" value="ABC_transpt-TYRBP-like"/>
</dbReference>
<dbReference type="EMBL" id="FNNF01000007">
    <property type="protein sequence ID" value="SDW23646.1"/>
    <property type="molecule type" value="Genomic_DNA"/>
</dbReference>
<dbReference type="eggNOG" id="COG2984">
    <property type="taxonomic scope" value="Bacteria"/>
</dbReference>